<evidence type="ECO:0000256" key="1">
    <source>
        <dbReference type="SAM" id="SignalP"/>
    </source>
</evidence>
<accession>A0A165QGB3</accession>
<dbReference type="InterPro" id="IPR045469">
    <property type="entry name" value="Nis1"/>
</dbReference>
<feature type="signal peptide" evidence="1">
    <location>
        <begin position="1"/>
        <end position="18"/>
    </location>
</feature>
<organism evidence="2 3">
    <name type="scientific">Exidia glandulosa HHB12029</name>
    <dbReference type="NCBI Taxonomy" id="1314781"/>
    <lineage>
        <taxon>Eukaryota</taxon>
        <taxon>Fungi</taxon>
        <taxon>Dikarya</taxon>
        <taxon>Basidiomycota</taxon>
        <taxon>Agaricomycotina</taxon>
        <taxon>Agaricomycetes</taxon>
        <taxon>Auriculariales</taxon>
        <taxon>Exidiaceae</taxon>
        <taxon>Exidia</taxon>
    </lineage>
</organism>
<sequence length="269" mass="28616">MMLKSISVTILAAACATARITTILPFNGTFHATDSSTLTVTFSTENGLNPVFDWFATFGVSSADFHADPTALGHFVTNVDFVAIGKSLTGTGNFSVSIPVNTTSVNRGSGKYVLTAAILDSFGVVQSTEAKFLNNGVDVVQRRKRNVSVSHPASASLSFLTARFSWDWSCAIGVRPASETAAESALGTWLANVDFVSLDQDLTGNGNFTVDIPLPAGALGNNTGPYLSSIPRGCNVRAQGSLLYIRGIYAEQLQILYSITDISRREEVM</sequence>
<dbReference type="PROSITE" id="PS51257">
    <property type="entry name" value="PROKAR_LIPOPROTEIN"/>
    <property type="match status" value="1"/>
</dbReference>
<gene>
    <name evidence="2" type="ORF">EXIGLDRAFT_743973</name>
</gene>
<dbReference type="AlphaFoldDB" id="A0A165QGB3"/>
<dbReference type="OrthoDB" id="3300094at2759"/>
<reference evidence="2 3" key="1">
    <citation type="journal article" date="2016" name="Mol. Biol. Evol.">
        <title>Comparative Genomics of Early-Diverging Mushroom-Forming Fungi Provides Insights into the Origins of Lignocellulose Decay Capabilities.</title>
        <authorList>
            <person name="Nagy L.G."/>
            <person name="Riley R."/>
            <person name="Tritt A."/>
            <person name="Adam C."/>
            <person name="Daum C."/>
            <person name="Floudas D."/>
            <person name="Sun H."/>
            <person name="Yadav J.S."/>
            <person name="Pangilinan J."/>
            <person name="Larsson K.H."/>
            <person name="Matsuura K."/>
            <person name="Barry K."/>
            <person name="Labutti K."/>
            <person name="Kuo R."/>
            <person name="Ohm R.A."/>
            <person name="Bhattacharya S.S."/>
            <person name="Shirouzu T."/>
            <person name="Yoshinaga Y."/>
            <person name="Martin F.M."/>
            <person name="Grigoriev I.V."/>
            <person name="Hibbett D.S."/>
        </authorList>
    </citation>
    <scope>NUCLEOTIDE SEQUENCE [LARGE SCALE GENOMIC DNA]</scope>
    <source>
        <strain evidence="2 3">HHB12029</strain>
    </source>
</reference>
<dbReference type="EMBL" id="KV425883">
    <property type="protein sequence ID" value="KZW03572.1"/>
    <property type="molecule type" value="Genomic_DNA"/>
</dbReference>
<evidence type="ECO:0000313" key="2">
    <source>
        <dbReference type="EMBL" id="KZW03572.1"/>
    </source>
</evidence>
<proteinExistence type="predicted"/>
<keyword evidence="1" id="KW-0732">Signal</keyword>
<name>A0A165QGB3_EXIGL</name>
<dbReference type="Pfam" id="PF19271">
    <property type="entry name" value="Nis1"/>
    <property type="match status" value="1"/>
</dbReference>
<dbReference type="Proteomes" id="UP000077266">
    <property type="component" value="Unassembled WGS sequence"/>
</dbReference>
<dbReference type="InParanoid" id="A0A165QGB3"/>
<evidence type="ECO:0000313" key="3">
    <source>
        <dbReference type="Proteomes" id="UP000077266"/>
    </source>
</evidence>
<protein>
    <submittedName>
        <fullName evidence="2">Uncharacterized protein</fullName>
    </submittedName>
</protein>
<keyword evidence="3" id="KW-1185">Reference proteome</keyword>
<feature type="chain" id="PRO_5007864970" evidence="1">
    <location>
        <begin position="19"/>
        <end position="269"/>
    </location>
</feature>